<keyword evidence="8" id="KW-0479">Metal-binding</keyword>
<keyword evidence="4" id="KW-0540">Nuclease</keyword>
<evidence type="ECO:0000256" key="9">
    <source>
        <dbReference type="SAM" id="MobiDB-lite"/>
    </source>
</evidence>
<dbReference type="Gene3D" id="2.40.70.10">
    <property type="entry name" value="Acid Proteases"/>
    <property type="match status" value="1"/>
</dbReference>
<feature type="region of interest" description="Disordered" evidence="9">
    <location>
        <begin position="1"/>
        <end position="40"/>
    </location>
</feature>
<dbReference type="InterPro" id="IPR036875">
    <property type="entry name" value="Znf_CCHC_sf"/>
</dbReference>
<dbReference type="FunFam" id="3.10.10.10:FF:000007">
    <property type="entry name" value="Retrovirus-related Pol polyprotein from transposon 17.6-like Protein"/>
    <property type="match status" value="1"/>
</dbReference>
<keyword evidence="8" id="KW-0862">Zinc</keyword>
<dbReference type="SUPFAM" id="SSF57756">
    <property type="entry name" value="Retrovirus zinc finger-like domains"/>
    <property type="match status" value="1"/>
</dbReference>
<dbReference type="InterPro" id="IPR043502">
    <property type="entry name" value="DNA/RNA_pol_sf"/>
</dbReference>
<dbReference type="Gene3D" id="3.30.70.270">
    <property type="match status" value="1"/>
</dbReference>
<dbReference type="Gene3D" id="4.10.60.10">
    <property type="entry name" value="Zinc finger, CCHC-type"/>
    <property type="match status" value="1"/>
</dbReference>
<dbReference type="PANTHER" id="PTHR24559:SF444">
    <property type="entry name" value="REVERSE TRANSCRIPTASE DOMAIN-CONTAINING PROTEIN"/>
    <property type="match status" value="1"/>
</dbReference>
<evidence type="ECO:0000313" key="12">
    <source>
        <dbReference type="EMBL" id="JAT86360.1"/>
    </source>
</evidence>
<dbReference type="GO" id="GO:0008233">
    <property type="term" value="F:peptidase activity"/>
    <property type="evidence" value="ECO:0007669"/>
    <property type="project" value="UniProtKB-KW"/>
</dbReference>
<evidence type="ECO:0008006" key="14">
    <source>
        <dbReference type="Google" id="ProtNLM"/>
    </source>
</evidence>
<evidence type="ECO:0000256" key="4">
    <source>
        <dbReference type="ARBA" id="ARBA00022722"/>
    </source>
</evidence>
<keyword evidence="1" id="KW-0645">Protease</keyword>
<keyword evidence="8" id="KW-0863">Zinc-finger</keyword>
<keyword evidence="6" id="KW-0378">Hydrolase</keyword>
<feature type="compositionally biased region" description="Basic and acidic residues" evidence="9">
    <location>
        <begin position="1"/>
        <end position="28"/>
    </location>
</feature>
<feature type="non-terminal residue" evidence="12">
    <location>
        <position position="795"/>
    </location>
</feature>
<reference evidence="12" key="1">
    <citation type="submission" date="2015-09" db="EMBL/GenBank/DDBJ databases">
        <title>De novo assembly of Pectinophora gossypiella (Pink Bollworm) gut transcriptome.</title>
        <authorList>
            <person name="Tassone E.E."/>
        </authorList>
    </citation>
    <scope>NUCLEOTIDE SEQUENCE</scope>
</reference>
<evidence type="ECO:0000259" key="10">
    <source>
        <dbReference type="PROSITE" id="PS50158"/>
    </source>
</evidence>
<evidence type="ECO:0000256" key="1">
    <source>
        <dbReference type="ARBA" id="ARBA00022670"/>
    </source>
</evidence>
<dbReference type="InterPro" id="IPR000477">
    <property type="entry name" value="RT_dom"/>
</dbReference>
<dbReference type="InterPro" id="IPR001878">
    <property type="entry name" value="Znf_CCHC"/>
</dbReference>
<keyword evidence="5" id="KW-0255">Endonuclease</keyword>
<dbReference type="CDD" id="cd01647">
    <property type="entry name" value="RT_LTR"/>
    <property type="match status" value="1"/>
</dbReference>
<protein>
    <recommendedName>
        <fullName evidence="14">CCHC-type domain-containing protein</fullName>
    </recommendedName>
</protein>
<evidence type="ECO:0000256" key="8">
    <source>
        <dbReference type="PROSITE-ProRule" id="PRU00047"/>
    </source>
</evidence>
<dbReference type="PROSITE" id="PS50158">
    <property type="entry name" value="ZF_CCHC"/>
    <property type="match status" value="1"/>
</dbReference>
<dbReference type="SUPFAM" id="SSF50630">
    <property type="entry name" value="Acid proteases"/>
    <property type="match status" value="1"/>
</dbReference>
<dbReference type="InterPro" id="IPR043128">
    <property type="entry name" value="Rev_trsase/Diguanyl_cyclase"/>
</dbReference>
<dbReference type="CDD" id="cd00303">
    <property type="entry name" value="retropepsin_like"/>
    <property type="match status" value="1"/>
</dbReference>
<keyword evidence="3" id="KW-0548">Nucleotidyltransferase</keyword>
<evidence type="ECO:0000256" key="7">
    <source>
        <dbReference type="ARBA" id="ARBA00022918"/>
    </source>
</evidence>
<evidence type="ECO:0000256" key="5">
    <source>
        <dbReference type="ARBA" id="ARBA00022759"/>
    </source>
</evidence>
<name>A0A1E1WH94_PECGO</name>
<dbReference type="AlphaFoldDB" id="A0A1E1WH94"/>
<proteinExistence type="predicted"/>
<dbReference type="Gene3D" id="3.10.10.10">
    <property type="entry name" value="HIV Type 1 Reverse Transcriptase, subunit A, domain 1"/>
    <property type="match status" value="1"/>
</dbReference>
<sequence length="795" mass="89554">MSDRDRNRDRSRDRISRSRARRRDEVRRTRGRARTRTPEREEFLNRLDTTLNSILTRINVLENAGVNNPIAHNSTAINNDPISENCSSSSRSIVISRPEVRQSKSDTVLHNSTTDVNNVDYSEVVASAVVRNENNSEPNDTIARATPVIPSTSSTSTQELVDAIKSLRSTRTDYYVSNFDPSTHDIESWCQEVERAKLTNNWNDYECLSRVAGCLKGDARNWLNEWTSNDRTWCNFVQEFKSLCPRRLDYANILYDVMNTNSDKYTTYAEYARRTLMRLRIVKGLSEELIILIIIRGITDPQVRAAAANANLTPENLVSFMSLYVKPSRNKPDMRMPNTRKRPITGESSSLSQVKCYVCGQLGHKSFRCSKKAKLDTTTANSDPGTSKDAKGASNLKICSFCKKPGHSEQTCFAKDRSEPRNKRKVNLCTEMPSTLKKHSDLTTAVIQGIPVDVLIDSGALNISLISSDILKHFSCQLKPFSCTLKGLGSQEIVADSCVTLTVEFNEISIEADFVVVPASFMNTPIIVGTDILNRDGVTYVRTKDAQYITHCKERPKTVSTVVSDQVSINTPLQGTEREALLSALDEYSEFLITGTAATTVKTGKMCISLTDDTPVAYRPYKLSHQEKLKVRDIVTDLKDKGIIRDSQSQYSSPIILVKKKDGTDRMCVDYRALNRITVRDRYPMPLIDDHIDRLGKFNYFSSLDMATGFYQIPIEEESIHKTGFVTPEGHYEFVKMPFGLTNSPIVYQRIINETLRSFIEAGTVLVYVDDVLLLSSTIEEGIELLKQVLKTLTE</sequence>
<dbReference type="SMART" id="SM00343">
    <property type="entry name" value="ZnF_C2HC"/>
    <property type="match status" value="2"/>
</dbReference>
<dbReference type="EMBL" id="GDQN01004694">
    <property type="protein sequence ID" value="JAT86360.1"/>
    <property type="molecule type" value="Transcribed_RNA"/>
</dbReference>
<gene>
    <name evidence="12" type="ORF">g.16018</name>
    <name evidence="13" type="ORF">g.16020</name>
</gene>
<feature type="domain" description="CCHC-type" evidence="10">
    <location>
        <begin position="355"/>
        <end position="371"/>
    </location>
</feature>
<dbReference type="GO" id="GO:0008270">
    <property type="term" value="F:zinc ion binding"/>
    <property type="evidence" value="ECO:0007669"/>
    <property type="project" value="UniProtKB-KW"/>
</dbReference>
<evidence type="ECO:0000256" key="3">
    <source>
        <dbReference type="ARBA" id="ARBA00022695"/>
    </source>
</evidence>
<dbReference type="GO" id="GO:0004519">
    <property type="term" value="F:endonuclease activity"/>
    <property type="evidence" value="ECO:0007669"/>
    <property type="project" value="UniProtKB-KW"/>
</dbReference>
<feature type="compositionally biased region" description="Polar residues" evidence="9">
    <location>
        <begin position="376"/>
        <end position="385"/>
    </location>
</feature>
<evidence type="ECO:0000256" key="6">
    <source>
        <dbReference type="ARBA" id="ARBA00022801"/>
    </source>
</evidence>
<dbReference type="SUPFAM" id="SSF56672">
    <property type="entry name" value="DNA/RNA polymerases"/>
    <property type="match status" value="1"/>
</dbReference>
<feature type="region of interest" description="Disordered" evidence="9">
    <location>
        <begin position="373"/>
        <end position="392"/>
    </location>
</feature>
<evidence type="ECO:0000313" key="13">
    <source>
        <dbReference type="EMBL" id="JAT90657.1"/>
    </source>
</evidence>
<dbReference type="GO" id="GO:0003676">
    <property type="term" value="F:nucleic acid binding"/>
    <property type="evidence" value="ECO:0007669"/>
    <property type="project" value="InterPro"/>
</dbReference>
<dbReference type="Pfam" id="PF00078">
    <property type="entry name" value="RVT_1"/>
    <property type="match status" value="1"/>
</dbReference>
<dbReference type="InterPro" id="IPR021109">
    <property type="entry name" value="Peptidase_aspartic_dom_sf"/>
</dbReference>
<feature type="domain" description="Reverse transcriptase" evidence="11">
    <location>
        <begin position="639"/>
        <end position="795"/>
    </location>
</feature>
<evidence type="ECO:0000259" key="11">
    <source>
        <dbReference type="PROSITE" id="PS50878"/>
    </source>
</evidence>
<dbReference type="GO" id="GO:0003964">
    <property type="term" value="F:RNA-directed DNA polymerase activity"/>
    <property type="evidence" value="ECO:0007669"/>
    <property type="project" value="UniProtKB-KW"/>
</dbReference>
<dbReference type="EMBL" id="GDQN01000397">
    <property type="protein sequence ID" value="JAT90657.1"/>
    <property type="molecule type" value="Transcribed_RNA"/>
</dbReference>
<keyword evidence="7" id="KW-0695">RNA-directed DNA polymerase</keyword>
<evidence type="ECO:0000256" key="2">
    <source>
        <dbReference type="ARBA" id="ARBA00022679"/>
    </source>
</evidence>
<keyword evidence="2" id="KW-0808">Transferase</keyword>
<dbReference type="InterPro" id="IPR053134">
    <property type="entry name" value="RNA-dir_DNA_polymerase"/>
</dbReference>
<dbReference type="OrthoDB" id="417598at2759"/>
<accession>A0A1E1WH94</accession>
<dbReference type="PROSITE" id="PS50878">
    <property type="entry name" value="RT_POL"/>
    <property type="match status" value="1"/>
</dbReference>
<dbReference type="PANTHER" id="PTHR24559">
    <property type="entry name" value="TRANSPOSON TY3-I GAG-POL POLYPROTEIN"/>
    <property type="match status" value="1"/>
</dbReference>
<dbReference type="GO" id="GO:0006508">
    <property type="term" value="P:proteolysis"/>
    <property type="evidence" value="ECO:0007669"/>
    <property type="project" value="UniProtKB-KW"/>
</dbReference>
<organism evidence="12">
    <name type="scientific">Pectinophora gossypiella</name>
    <name type="common">Cotton pink bollworm</name>
    <name type="synonym">Depressaria gossypiella</name>
    <dbReference type="NCBI Taxonomy" id="13191"/>
    <lineage>
        <taxon>Eukaryota</taxon>
        <taxon>Metazoa</taxon>
        <taxon>Ecdysozoa</taxon>
        <taxon>Arthropoda</taxon>
        <taxon>Hexapoda</taxon>
        <taxon>Insecta</taxon>
        <taxon>Pterygota</taxon>
        <taxon>Neoptera</taxon>
        <taxon>Endopterygota</taxon>
        <taxon>Lepidoptera</taxon>
        <taxon>Glossata</taxon>
        <taxon>Ditrysia</taxon>
        <taxon>Gelechioidea</taxon>
        <taxon>Gelechiidae</taxon>
        <taxon>Apatetrinae</taxon>
        <taxon>Pectinophora</taxon>
    </lineage>
</organism>